<evidence type="ECO:0000313" key="3">
    <source>
        <dbReference type="EMBL" id="SDM84985.1"/>
    </source>
</evidence>
<dbReference type="AlphaFoldDB" id="A0A1G9WLS0"/>
<evidence type="ECO:0000259" key="2">
    <source>
        <dbReference type="Pfam" id="PF01370"/>
    </source>
</evidence>
<keyword evidence="4" id="KW-1185">Reference proteome</keyword>
<comment type="similarity">
    <text evidence="1">Belongs to the NAD(P)-dependent epimerase/dehydratase family.</text>
</comment>
<dbReference type="EMBL" id="FNHQ01000015">
    <property type="protein sequence ID" value="SDM84985.1"/>
    <property type="molecule type" value="Genomic_DNA"/>
</dbReference>
<dbReference type="InterPro" id="IPR001509">
    <property type="entry name" value="Epimerase_deHydtase"/>
</dbReference>
<proteinExistence type="inferred from homology"/>
<sequence length="314" mass="35340">MTKLIVTGATGVIGHAVLESCLLRRQEVYVIVNPKSLRKKNLPHDPLIHILEFDLSELKFAADVIPHTCDVFYHLGWSGSAAAYRNNVYMQTANIQYTLEAVKLAQVCGCHTFIGAGSQAEYGRAEGALNEETPVFPEVGYGVAKLCAGQMSRLLAHQMGMKHIWARILSVYGPYDGENTLIMYLLRTLLHRQKPACTKGEQIWDYVYAKDVANILTALGEEKSVDGKIYCIGSGQAKPLKDYMKTIRDLIDPSLPLGLGEIPYSERQVQYLLADTTAIKNDLGYTMQYSFQEGMKETLNWYKEKLQNRNRHDR</sequence>
<dbReference type="Pfam" id="PF01370">
    <property type="entry name" value="Epimerase"/>
    <property type="match status" value="1"/>
</dbReference>
<dbReference type="Proteomes" id="UP000199309">
    <property type="component" value="Unassembled WGS sequence"/>
</dbReference>
<dbReference type="SUPFAM" id="SSF51735">
    <property type="entry name" value="NAD(P)-binding Rossmann-fold domains"/>
    <property type="match status" value="1"/>
</dbReference>
<dbReference type="PANTHER" id="PTHR43000">
    <property type="entry name" value="DTDP-D-GLUCOSE 4,6-DEHYDRATASE-RELATED"/>
    <property type="match status" value="1"/>
</dbReference>
<gene>
    <name evidence="3" type="ORF">SAMN05660299_01630</name>
</gene>
<dbReference type="OrthoDB" id="9789543at2"/>
<dbReference type="STRING" id="349095.SAMN05660299_01630"/>
<evidence type="ECO:0000313" key="4">
    <source>
        <dbReference type="Proteomes" id="UP000199309"/>
    </source>
</evidence>
<name>A0A1G9WLS0_9FIRM</name>
<reference evidence="3 4" key="1">
    <citation type="submission" date="2016-10" db="EMBL/GenBank/DDBJ databases">
        <authorList>
            <person name="de Groot N.N."/>
        </authorList>
    </citation>
    <scope>NUCLEOTIDE SEQUENCE [LARGE SCALE GENOMIC DNA]</scope>
    <source>
        <strain evidence="3 4">DSM 16981</strain>
    </source>
</reference>
<protein>
    <submittedName>
        <fullName evidence="3">Nucleoside-diphosphate-sugar epimerase</fullName>
    </submittedName>
</protein>
<accession>A0A1G9WLS0</accession>
<dbReference type="RefSeq" id="WP_091650410.1">
    <property type="nucleotide sequence ID" value="NZ_FNHQ01000015.1"/>
</dbReference>
<evidence type="ECO:0000256" key="1">
    <source>
        <dbReference type="ARBA" id="ARBA00007637"/>
    </source>
</evidence>
<dbReference type="InterPro" id="IPR036291">
    <property type="entry name" value="NAD(P)-bd_dom_sf"/>
</dbReference>
<dbReference type="Gene3D" id="3.40.50.720">
    <property type="entry name" value="NAD(P)-binding Rossmann-like Domain"/>
    <property type="match status" value="1"/>
</dbReference>
<feature type="domain" description="NAD-dependent epimerase/dehydratase" evidence="2">
    <location>
        <begin position="5"/>
        <end position="233"/>
    </location>
</feature>
<organism evidence="3 4">
    <name type="scientific">Megasphaera paucivorans</name>
    <dbReference type="NCBI Taxonomy" id="349095"/>
    <lineage>
        <taxon>Bacteria</taxon>
        <taxon>Bacillati</taxon>
        <taxon>Bacillota</taxon>
        <taxon>Negativicutes</taxon>
        <taxon>Veillonellales</taxon>
        <taxon>Veillonellaceae</taxon>
        <taxon>Megasphaera</taxon>
    </lineage>
</organism>